<dbReference type="PANTHER" id="PTHR11439:SF483">
    <property type="entry name" value="PEPTIDE SYNTHASE GLIP-LIKE, PUTATIVE (AFU_ORTHOLOGUE AFUA_3G12920)-RELATED"/>
    <property type="match status" value="1"/>
</dbReference>
<feature type="compositionally biased region" description="Polar residues" evidence="2">
    <location>
        <begin position="1315"/>
        <end position="1324"/>
    </location>
</feature>
<dbReference type="Gene3D" id="4.10.60.10">
    <property type="entry name" value="Zinc finger, CCHC-type"/>
    <property type="match status" value="1"/>
</dbReference>
<dbReference type="Pfam" id="PF00098">
    <property type="entry name" value="zf-CCHC"/>
    <property type="match status" value="1"/>
</dbReference>
<feature type="compositionally biased region" description="Acidic residues" evidence="2">
    <location>
        <begin position="1370"/>
        <end position="1381"/>
    </location>
</feature>
<comment type="caution">
    <text evidence="4">The sequence shown here is derived from an EMBL/GenBank/DDBJ whole genome shotgun (WGS) entry which is preliminary data.</text>
</comment>
<gene>
    <name evidence="4" type="ORF">Tci_057361</name>
</gene>
<dbReference type="Pfam" id="PF07727">
    <property type="entry name" value="RVT_2"/>
    <property type="match status" value="1"/>
</dbReference>
<dbReference type="GO" id="GO:0003676">
    <property type="term" value="F:nucleic acid binding"/>
    <property type="evidence" value="ECO:0007669"/>
    <property type="project" value="InterPro"/>
</dbReference>
<feature type="compositionally biased region" description="Polar residues" evidence="2">
    <location>
        <begin position="1352"/>
        <end position="1362"/>
    </location>
</feature>
<protein>
    <submittedName>
        <fullName evidence="4">Integrase, catalytic region, zinc finger, CCHC-type, peptidase aspartic, catalytic</fullName>
    </submittedName>
</protein>
<reference evidence="4" key="1">
    <citation type="journal article" date="2019" name="Sci. Rep.">
        <title>Draft genome of Tanacetum cinerariifolium, the natural source of mosquito coil.</title>
        <authorList>
            <person name="Yamashiro T."/>
            <person name="Shiraishi A."/>
            <person name="Satake H."/>
            <person name="Nakayama K."/>
        </authorList>
    </citation>
    <scope>NUCLEOTIDE SEQUENCE</scope>
</reference>
<feature type="compositionally biased region" description="Polar residues" evidence="2">
    <location>
        <begin position="1575"/>
        <end position="1595"/>
    </location>
</feature>
<keyword evidence="1" id="KW-0863">Zinc-finger</keyword>
<evidence type="ECO:0000259" key="3">
    <source>
        <dbReference type="PROSITE" id="PS50158"/>
    </source>
</evidence>
<dbReference type="GO" id="GO:0008270">
    <property type="term" value="F:zinc ion binding"/>
    <property type="evidence" value="ECO:0007669"/>
    <property type="project" value="UniProtKB-KW"/>
</dbReference>
<evidence type="ECO:0000256" key="1">
    <source>
        <dbReference type="PROSITE-ProRule" id="PRU00047"/>
    </source>
</evidence>
<feature type="compositionally biased region" description="Acidic residues" evidence="2">
    <location>
        <begin position="1337"/>
        <end position="1349"/>
    </location>
</feature>
<name>A0A6L2NGR6_TANCI</name>
<evidence type="ECO:0000256" key="2">
    <source>
        <dbReference type="SAM" id="MobiDB-lite"/>
    </source>
</evidence>
<sequence length="1718" mass="194614">MLPEWGRFVIVVKLNRGLRDSNYDQRSGEQCTGAVAAGYAGAQNRVGNANPGQARQIKCYNCNNIDHIARNCTQPKRSQNSEYFKDRMLLMQAQENGIALDEEQLLFITGGKDNAIDEDTMFMANLSSVDPVSNEASSSYDSDILSEVPDHESYQDAVCEYHEVHEMHDNVQPHYVVDSHTDYANDSNMIPYDQYVKDNAVSVVQSHVSSMPNDAYMMIINEMHKPSALSVSVNRKNNVVNTLMTAELAIYKEQVELYERRAKIFGHQALKEKVEDKLYKQDQYLQTAHTLCKHKSYYDEQNKVAISYKNPLYLTCAQQVQPALYNGHEIIKTNHVSAIVRNSEETLEIAEITRKKMNDKMKGPKYVKKKVKIAPHDNSKENYLANFTPQKQLTPKQIFWSKDLLKMKEEALKELTLASRPIKALMVYPLNTPATLVPRVLPTKSQVKINIFALIQLFLEFEKTYKKRITPTRLTEVERCFEQTKEYYLIKVIPFSKTLKDHFEGTYAIDVEPIPIHIRNNREIHLDYLKHVKESVETLREIVEEAKVKQVWQATGKLFATVGDRSRLWNFVKKFIETVRFKNDHFGAIMGYGDYMIVDSVISRVYYMEGLGYNLFSVGQFCDSNLEVAFKKHSCYVRHTNGVELIKGSCGSNLYTISVEDMMKKDLVRGLPRLKFEKDHLCSTCQLEAVATACYTQNRSLIYTRHNKTSYELVHAKKPDLTFFCIFGALCYPNNDNEDLVKLQPTADIRIFVGYAPSKKAPYVPPTNKDLEILFQLMFDEYPEPPRIESPVSPALVVLVLVNTVSTPSSTTTDQDAHCPSHLPSSSTFQSLSLLQGVVAESTIMEVNSFSPIDNDPFINVFAPEPSSEASSSGDMDVKTTFLNGELKEKVYVSQPDGFVDPDHPTHVCRLKKALYGLKQAPRAWIPLYCDNRSAIALCYNNIQHYRSKHIDIRHHFIREQVENGVVELYFVIMDYQLADIFTKALPKELFEFLLPHLDKMADKNVPAQSPTRSDDQILPFAAWVPLEKATLAFTTSTSILAIYIQQFWNTLTEALEITPIDQAYQFVSPSSSDAIIDFVNQLGYTKVIYFVSRMAVNNLYQPWRAILSMINQCLTGKTSGHDRPRYPTFLTDKENLGSPTKKGKKDKPHVIPYCRFTKIIIGYLGRIHNIHQRSASSFDLAEEDFKLSNIKFIPKGEIDEVFGMPIPDELISNNIINAPYYNAYLEMVAKHDQKVTAEKEGNESGIISSSKSSTQEPVVEATRPLPVFEGKGKAIATEEKATQSLLTLHTSKRRGTMDPFVLQRRTLVTEEASNRPSAQAQDDTSIDEEKGRDVEDQVNLDEKADELDQGQVGSDPSRTPKSQPPPEQEVMDEDQAGLDPEESHGSLAGPDLKPTHDEFMADLYPKVKESLKFLADEHVMLEEPISSTRTLSLMKNLEDAFPIGDQFINDKSTEYEPEKPNVKVEVVSMVTVLIYQVSFLVPPLSTPILVIDLSPPKPASSTTQAPVFTTTTATTITPLPPPLQQQSSTKSELAERRDEFLVKKDKSRKRRRDDQDPPPPASESNLSTRKRQDTGTSGSSQPQAPQLSTWKKSNTQDASINNNLILMPEWFKPILDDDRPATPEPDWVIPTSHILEVANNWVNALASTYKALTENSLLAKTRDMRTFMHCGPPGHVTIQTQFFFNDDLDYLRYGNKGTGHALSIFKMKAAHYLDFGL</sequence>
<feature type="region of interest" description="Disordered" evidence="2">
    <location>
        <begin position="1237"/>
        <end position="1261"/>
    </location>
</feature>
<dbReference type="InterPro" id="IPR013103">
    <property type="entry name" value="RVT_2"/>
</dbReference>
<feature type="domain" description="CCHC-type" evidence="3">
    <location>
        <begin position="58"/>
        <end position="74"/>
    </location>
</feature>
<keyword evidence="1" id="KW-0479">Metal-binding</keyword>
<accession>A0A6L2NGR6</accession>
<feature type="region of interest" description="Disordered" evidence="2">
    <location>
        <begin position="1514"/>
        <end position="1595"/>
    </location>
</feature>
<dbReference type="PANTHER" id="PTHR11439">
    <property type="entry name" value="GAG-POL-RELATED RETROTRANSPOSON"/>
    <property type="match status" value="1"/>
</dbReference>
<feature type="compositionally biased region" description="Low complexity" evidence="2">
    <location>
        <begin position="1244"/>
        <end position="1254"/>
    </location>
</feature>
<keyword evidence="1" id="KW-0862">Zinc</keyword>
<organism evidence="4">
    <name type="scientific">Tanacetum cinerariifolium</name>
    <name type="common">Dalmatian daisy</name>
    <name type="synonym">Chrysanthemum cinerariifolium</name>
    <dbReference type="NCBI Taxonomy" id="118510"/>
    <lineage>
        <taxon>Eukaryota</taxon>
        <taxon>Viridiplantae</taxon>
        <taxon>Streptophyta</taxon>
        <taxon>Embryophyta</taxon>
        <taxon>Tracheophyta</taxon>
        <taxon>Spermatophyta</taxon>
        <taxon>Magnoliopsida</taxon>
        <taxon>eudicotyledons</taxon>
        <taxon>Gunneridae</taxon>
        <taxon>Pentapetalae</taxon>
        <taxon>asterids</taxon>
        <taxon>campanulids</taxon>
        <taxon>Asterales</taxon>
        <taxon>Asteraceae</taxon>
        <taxon>Asteroideae</taxon>
        <taxon>Anthemideae</taxon>
        <taxon>Anthemidinae</taxon>
        <taxon>Tanacetum</taxon>
    </lineage>
</organism>
<dbReference type="PROSITE" id="PS50158">
    <property type="entry name" value="ZF_CCHC"/>
    <property type="match status" value="1"/>
</dbReference>
<dbReference type="CDD" id="cd09272">
    <property type="entry name" value="RNase_HI_RT_Ty1"/>
    <property type="match status" value="1"/>
</dbReference>
<dbReference type="SMART" id="SM00343">
    <property type="entry name" value="ZnF_C2HC"/>
    <property type="match status" value="1"/>
</dbReference>
<dbReference type="SUPFAM" id="SSF57756">
    <property type="entry name" value="Retrovirus zinc finger-like domains"/>
    <property type="match status" value="1"/>
</dbReference>
<feature type="region of interest" description="Disordered" evidence="2">
    <location>
        <begin position="1310"/>
        <end position="1397"/>
    </location>
</feature>
<proteinExistence type="predicted"/>
<evidence type="ECO:0000313" key="4">
    <source>
        <dbReference type="EMBL" id="GEU85383.1"/>
    </source>
</evidence>
<dbReference type="InterPro" id="IPR036875">
    <property type="entry name" value="Znf_CCHC_sf"/>
</dbReference>
<dbReference type="EMBL" id="BKCJ010009096">
    <property type="protein sequence ID" value="GEU85383.1"/>
    <property type="molecule type" value="Genomic_DNA"/>
</dbReference>
<feature type="compositionally biased region" description="Basic and acidic residues" evidence="2">
    <location>
        <begin position="1533"/>
        <end position="1545"/>
    </location>
</feature>
<dbReference type="InterPro" id="IPR001878">
    <property type="entry name" value="Znf_CCHC"/>
</dbReference>